<dbReference type="AlphaFoldDB" id="A0A2I0UH01"/>
<dbReference type="PRINTS" id="PR01345">
    <property type="entry name" value="CERVTRCPTASE"/>
</dbReference>
<gene>
    <name evidence="1" type="ORF">llap_4388</name>
</gene>
<organism evidence="1 2">
    <name type="scientific">Limosa lapponica baueri</name>
    <dbReference type="NCBI Taxonomy" id="1758121"/>
    <lineage>
        <taxon>Eukaryota</taxon>
        <taxon>Metazoa</taxon>
        <taxon>Chordata</taxon>
        <taxon>Craniata</taxon>
        <taxon>Vertebrata</taxon>
        <taxon>Euteleostomi</taxon>
        <taxon>Archelosauria</taxon>
        <taxon>Archosauria</taxon>
        <taxon>Dinosauria</taxon>
        <taxon>Saurischia</taxon>
        <taxon>Theropoda</taxon>
        <taxon>Coelurosauria</taxon>
        <taxon>Aves</taxon>
        <taxon>Neognathae</taxon>
        <taxon>Neoaves</taxon>
        <taxon>Charadriiformes</taxon>
        <taxon>Scolopacidae</taxon>
        <taxon>Limosa</taxon>
    </lineage>
</organism>
<dbReference type="PANTHER" id="PTHR33332">
    <property type="entry name" value="REVERSE TRANSCRIPTASE DOMAIN-CONTAINING PROTEIN"/>
    <property type="match status" value="1"/>
</dbReference>
<dbReference type="OrthoDB" id="156886at2759"/>
<sequence length="109" mass="12163">MCPSAKSCTLVRATLVSVYMVYRLGDEGIESSSAEKDLGILVDEKLHMSQGWVLASLKASLILGCIKRSMASRLKEVTLTLYSALVRSHLEYCIQLWSPQHKKDMDLSE</sequence>
<proteinExistence type="predicted"/>
<reference evidence="2" key="2">
    <citation type="submission" date="2017-12" db="EMBL/GenBank/DDBJ databases">
        <title>Genome sequence of the Bar-tailed Godwit (Limosa lapponica baueri).</title>
        <authorList>
            <person name="Lima N.C.B."/>
            <person name="Parody-Merino A.M."/>
            <person name="Battley P.F."/>
            <person name="Fidler A.E."/>
            <person name="Prosdocimi F."/>
        </authorList>
    </citation>
    <scope>NUCLEOTIDE SEQUENCE [LARGE SCALE GENOMIC DNA]</scope>
</reference>
<protein>
    <submittedName>
        <fullName evidence="1">Uncharacterized protein</fullName>
    </submittedName>
</protein>
<name>A0A2I0UH01_LIMLA</name>
<dbReference type="EMBL" id="KZ505767">
    <property type="protein sequence ID" value="PKU45314.1"/>
    <property type="molecule type" value="Genomic_DNA"/>
</dbReference>
<reference evidence="2" key="1">
    <citation type="submission" date="2017-11" db="EMBL/GenBank/DDBJ databases">
        <authorList>
            <person name="Lima N.C."/>
            <person name="Parody-Merino A.M."/>
            <person name="Battley P.F."/>
            <person name="Fidler A.E."/>
            <person name="Prosdocimi F."/>
        </authorList>
    </citation>
    <scope>NUCLEOTIDE SEQUENCE [LARGE SCALE GENOMIC DNA]</scope>
</reference>
<accession>A0A2I0UH01</accession>
<dbReference type="Proteomes" id="UP000233556">
    <property type="component" value="Unassembled WGS sequence"/>
</dbReference>
<evidence type="ECO:0000313" key="1">
    <source>
        <dbReference type="EMBL" id="PKU45314.1"/>
    </source>
</evidence>
<keyword evidence="2" id="KW-1185">Reference proteome</keyword>
<evidence type="ECO:0000313" key="2">
    <source>
        <dbReference type="Proteomes" id="UP000233556"/>
    </source>
</evidence>